<dbReference type="OrthoDB" id="7161040at2"/>
<dbReference type="STRING" id="286727.SAMN02982917_4601"/>
<sequence length="115" mass="12399">MRRVSLLSAAFGIALSGAALIHAVPAQAADTVTIVIKEHKFEPAEVKIPANKRVTLLVDNQDATSEEFESGEMKVEKIVGGRKQIKVMVGPLKPGRYPFFGEFHEATAQGVVIAE</sequence>
<dbReference type="EMBL" id="FXAK01000007">
    <property type="protein sequence ID" value="SMF76565.1"/>
    <property type="molecule type" value="Genomic_DNA"/>
</dbReference>
<evidence type="ECO:0000259" key="2">
    <source>
        <dbReference type="Pfam" id="PF13473"/>
    </source>
</evidence>
<dbReference type="SUPFAM" id="SSF49503">
    <property type="entry name" value="Cupredoxins"/>
    <property type="match status" value="1"/>
</dbReference>
<protein>
    <submittedName>
        <fullName evidence="3">Cupredoxin-like domain-containing protein</fullName>
    </submittedName>
</protein>
<name>A0A1X7GZ71_9PROT</name>
<organism evidence="3 4">
    <name type="scientific">Azospirillum oryzae</name>
    <dbReference type="NCBI Taxonomy" id="286727"/>
    <lineage>
        <taxon>Bacteria</taxon>
        <taxon>Pseudomonadati</taxon>
        <taxon>Pseudomonadota</taxon>
        <taxon>Alphaproteobacteria</taxon>
        <taxon>Rhodospirillales</taxon>
        <taxon>Azospirillaceae</taxon>
        <taxon>Azospirillum</taxon>
    </lineage>
</organism>
<dbReference type="InterPro" id="IPR028096">
    <property type="entry name" value="EfeO_Cupredoxin"/>
</dbReference>
<dbReference type="AlphaFoldDB" id="A0A1X7GZ71"/>
<keyword evidence="1" id="KW-0732">Signal</keyword>
<dbReference type="Gene3D" id="2.60.40.420">
    <property type="entry name" value="Cupredoxins - blue copper proteins"/>
    <property type="match status" value="1"/>
</dbReference>
<dbReference type="InterPro" id="IPR008972">
    <property type="entry name" value="Cupredoxin"/>
</dbReference>
<dbReference type="RefSeq" id="WP_085089483.1">
    <property type="nucleotide sequence ID" value="NZ_FXAK01000007.1"/>
</dbReference>
<accession>A0A1X7GZ71</accession>
<evidence type="ECO:0000313" key="3">
    <source>
        <dbReference type="EMBL" id="SMF76565.1"/>
    </source>
</evidence>
<proteinExistence type="predicted"/>
<dbReference type="Pfam" id="PF13473">
    <property type="entry name" value="Cupredoxin_1"/>
    <property type="match status" value="1"/>
</dbReference>
<reference evidence="3 4" key="1">
    <citation type="submission" date="2017-04" db="EMBL/GenBank/DDBJ databases">
        <authorList>
            <person name="Afonso C.L."/>
            <person name="Miller P.J."/>
            <person name="Scott M.A."/>
            <person name="Spackman E."/>
            <person name="Goraichik I."/>
            <person name="Dimitrov K.M."/>
            <person name="Suarez D.L."/>
            <person name="Swayne D.E."/>
        </authorList>
    </citation>
    <scope>NUCLEOTIDE SEQUENCE [LARGE SCALE GENOMIC DNA]</scope>
    <source>
        <strain evidence="3 4">A2P</strain>
    </source>
</reference>
<dbReference type="Proteomes" id="UP000192936">
    <property type="component" value="Unassembled WGS sequence"/>
</dbReference>
<evidence type="ECO:0000313" key="4">
    <source>
        <dbReference type="Proteomes" id="UP000192936"/>
    </source>
</evidence>
<evidence type="ECO:0000256" key="1">
    <source>
        <dbReference type="SAM" id="SignalP"/>
    </source>
</evidence>
<feature type="chain" id="PRO_5012281788" evidence="1">
    <location>
        <begin position="29"/>
        <end position="115"/>
    </location>
</feature>
<feature type="domain" description="EfeO-type cupredoxin-like" evidence="2">
    <location>
        <begin position="18"/>
        <end position="114"/>
    </location>
</feature>
<gene>
    <name evidence="3" type="ORF">SAMN02982917_4601</name>
</gene>
<feature type="signal peptide" evidence="1">
    <location>
        <begin position="1"/>
        <end position="28"/>
    </location>
</feature>